<evidence type="ECO:0000313" key="2">
    <source>
        <dbReference type="EMBL" id="CAF0897267.1"/>
    </source>
</evidence>
<feature type="transmembrane region" description="Helical" evidence="1">
    <location>
        <begin position="38"/>
        <end position="59"/>
    </location>
</feature>
<dbReference type="Proteomes" id="UP000663854">
    <property type="component" value="Unassembled WGS sequence"/>
</dbReference>
<accession>A0A813ZEU9</accession>
<feature type="transmembrane region" description="Helical" evidence="1">
    <location>
        <begin position="104"/>
        <end position="127"/>
    </location>
</feature>
<proteinExistence type="predicted"/>
<feature type="transmembrane region" description="Helical" evidence="1">
    <location>
        <begin position="79"/>
        <end position="97"/>
    </location>
</feature>
<feature type="transmembrane region" description="Helical" evidence="1">
    <location>
        <begin position="152"/>
        <end position="176"/>
    </location>
</feature>
<organism evidence="2 3">
    <name type="scientific">Rotaria sordida</name>
    <dbReference type="NCBI Taxonomy" id="392033"/>
    <lineage>
        <taxon>Eukaryota</taxon>
        <taxon>Metazoa</taxon>
        <taxon>Spiralia</taxon>
        <taxon>Gnathifera</taxon>
        <taxon>Rotifera</taxon>
        <taxon>Eurotatoria</taxon>
        <taxon>Bdelloidea</taxon>
        <taxon>Philodinida</taxon>
        <taxon>Philodinidae</taxon>
        <taxon>Rotaria</taxon>
    </lineage>
</organism>
<evidence type="ECO:0000313" key="3">
    <source>
        <dbReference type="Proteomes" id="UP000663854"/>
    </source>
</evidence>
<comment type="caution">
    <text evidence="2">The sequence shown here is derived from an EMBL/GenBank/DDBJ whole genome shotgun (WGS) entry which is preliminary data.</text>
</comment>
<protein>
    <submittedName>
        <fullName evidence="2">Uncharacterized protein</fullName>
    </submittedName>
</protein>
<keyword evidence="1" id="KW-1133">Transmembrane helix</keyword>
<gene>
    <name evidence="2" type="ORF">PYM288_LOCUS9337</name>
</gene>
<dbReference type="EMBL" id="CAJNOH010000135">
    <property type="protein sequence ID" value="CAF0897267.1"/>
    <property type="molecule type" value="Genomic_DNA"/>
</dbReference>
<keyword evidence="1" id="KW-0472">Membrane</keyword>
<sequence>MQYGQESDKLEIMNGSNISIFLKFSLTRDSQIQRIRKILSIILGTYTCLGVLGTITVIFGNSINACSIKTTRVAEIIELLSLILVCSFGLFVAHYYCETGLRVFVWLIIIELVMISISIIIVIFIIFRGIHRTAPNSTIYKERDSLMIRTQIGAFFCAFIYIVAFVLDIIIVKFAFKLAKLIAVKRSLTVPQI</sequence>
<evidence type="ECO:0000256" key="1">
    <source>
        <dbReference type="SAM" id="Phobius"/>
    </source>
</evidence>
<reference evidence="2" key="1">
    <citation type="submission" date="2021-02" db="EMBL/GenBank/DDBJ databases">
        <authorList>
            <person name="Nowell W R."/>
        </authorList>
    </citation>
    <scope>NUCLEOTIDE SEQUENCE</scope>
</reference>
<dbReference type="AlphaFoldDB" id="A0A813ZEU9"/>
<keyword evidence="1" id="KW-0812">Transmembrane</keyword>
<name>A0A813ZEU9_9BILA</name>